<evidence type="ECO:0000313" key="9">
    <source>
        <dbReference type="Proteomes" id="UP000092213"/>
    </source>
</evidence>
<keyword evidence="8" id="KW-1185">Reference proteome</keyword>
<name>A0A193FTK2_9BORD</name>
<reference evidence="8 9" key="1">
    <citation type="submission" date="2016-06" db="EMBL/GenBank/DDBJ databases">
        <title>Complete genome sequences of Bordetella bronchialis and Bordetella flabilis.</title>
        <authorList>
            <person name="LiPuma J.J."/>
            <person name="Spilker T."/>
        </authorList>
    </citation>
    <scope>NUCLEOTIDE SEQUENCE [LARGE SCALE GENOMIC DNA]</scope>
    <source>
        <strain evidence="7 9">AU17976</strain>
        <strain evidence="6 8">AU3182</strain>
    </source>
</reference>
<organism evidence="7 9">
    <name type="scientific">Bordetella bronchialis</name>
    <dbReference type="NCBI Taxonomy" id="463025"/>
    <lineage>
        <taxon>Bacteria</taxon>
        <taxon>Pseudomonadati</taxon>
        <taxon>Pseudomonadota</taxon>
        <taxon>Betaproteobacteria</taxon>
        <taxon>Burkholderiales</taxon>
        <taxon>Alcaligenaceae</taxon>
        <taxon>Bordetella</taxon>
    </lineage>
</organism>
<dbReference type="Proteomes" id="UP000091897">
    <property type="component" value="Chromosome"/>
</dbReference>
<dbReference type="InterPro" id="IPR000847">
    <property type="entry name" value="LysR_HTH_N"/>
</dbReference>
<dbReference type="InterPro" id="IPR005119">
    <property type="entry name" value="LysR_subst-bd"/>
</dbReference>
<dbReference type="OrthoDB" id="8583877at2"/>
<evidence type="ECO:0000313" key="7">
    <source>
        <dbReference type="EMBL" id="ANN70374.1"/>
    </source>
</evidence>
<dbReference type="Gene3D" id="3.40.190.10">
    <property type="entry name" value="Periplasmic binding protein-like II"/>
    <property type="match status" value="2"/>
</dbReference>
<dbReference type="PRINTS" id="PR00039">
    <property type="entry name" value="HTHLYSR"/>
</dbReference>
<evidence type="ECO:0000313" key="8">
    <source>
        <dbReference type="Proteomes" id="UP000091897"/>
    </source>
</evidence>
<proteinExistence type="inferred from homology"/>
<keyword evidence="2" id="KW-0805">Transcription regulation</keyword>
<dbReference type="Pfam" id="PF03466">
    <property type="entry name" value="LysR_substrate"/>
    <property type="match status" value="1"/>
</dbReference>
<keyword evidence="3" id="KW-0238">DNA-binding</keyword>
<dbReference type="CDD" id="cd08459">
    <property type="entry name" value="PBP2_DntR_NahR_LinR_like"/>
    <property type="match status" value="1"/>
</dbReference>
<dbReference type="InterPro" id="IPR036390">
    <property type="entry name" value="WH_DNA-bd_sf"/>
</dbReference>
<dbReference type="InterPro" id="IPR050389">
    <property type="entry name" value="LysR-type_TF"/>
</dbReference>
<dbReference type="AlphaFoldDB" id="A0A193FTK2"/>
<dbReference type="EMBL" id="CP016170">
    <property type="protein sequence ID" value="ANN65343.1"/>
    <property type="molecule type" value="Genomic_DNA"/>
</dbReference>
<accession>A0A193FTK2</accession>
<feature type="domain" description="HTH lysR-type" evidence="5">
    <location>
        <begin position="7"/>
        <end position="64"/>
    </location>
</feature>
<protein>
    <submittedName>
        <fullName evidence="7">LysR family transcriptional regulator</fullName>
    </submittedName>
</protein>
<dbReference type="Proteomes" id="UP000092213">
    <property type="component" value="Chromosome"/>
</dbReference>
<evidence type="ECO:0000256" key="4">
    <source>
        <dbReference type="ARBA" id="ARBA00023163"/>
    </source>
</evidence>
<dbReference type="KEGG" id="bbro:BAU06_02640"/>
<keyword evidence="4" id="KW-0804">Transcription</keyword>
<dbReference type="Gene3D" id="1.10.10.10">
    <property type="entry name" value="Winged helix-like DNA-binding domain superfamily/Winged helix DNA-binding domain"/>
    <property type="match status" value="1"/>
</dbReference>
<dbReference type="GO" id="GO:0003677">
    <property type="term" value="F:DNA binding"/>
    <property type="evidence" value="ECO:0007669"/>
    <property type="project" value="UniProtKB-KW"/>
</dbReference>
<dbReference type="Pfam" id="PF00126">
    <property type="entry name" value="HTH_1"/>
    <property type="match status" value="1"/>
</dbReference>
<comment type="similarity">
    <text evidence="1">Belongs to the LysR transcriptional regulatory family.</text>
</comment>
<dbReference type="PANTHER" id="PTHR30118:SF15">
    <property type="entry name" value="TRANSCRIPTIONAL REGULATORY PROTEIN"/>
    <property type="match status" value="1"/>
</dbReference>
<dbReference type="SUPFAM" id="SSF46785">
    <property type="entry name" value="Winged helix' DNA-binding domain"/>
    <property type="match status" value="1"/>
</dbReference>
<dbReference type="InterPro" id="IPR036388">
    <property type="entry name" value="WH-like_DNA-bd_sf"/>
</dbReference>
<evidence type="ECO:0000256" key="1">
    <source>
        <dbReference type="ARBA" id="ARBA00009437"/>
    </source>
</evidence>
<sequence>MPDLRSLDLNLLVVFQYLMEDRNLSAVARRMGLSQPAASNALRRLRATLDDELFVRTPQGMLPTPYAQHLAGAVAESLGMLAHALEASPGFDPASSTRRFRVAMTDVGEIHFMPGLMDRLAREAPAVRIESVRLQGAELQRELDAGHVDMALGAFQGLGGGLLQRMLFRQGYATLFRRGHPTAHEGMGLKAFRAERHLVVSHAAPYGQVNQALEKAGLMLASHFSVPHFAAVPYIVSTTDLLATVPRKLADSAAERFNLRLLTPPLRVPALQSNLYWHRRFQRDGGNQWLRALIVDSYAQR</sequence>
<dbReference type="PROSITE" id="PS50931">
    <property type="entry name" value="HTH_LYSR"/>
    <property type="match status" value="1"/>
</dbReference>
<dbReference type="RefSeq" id="WP_066344013.1">
    <property type="nucleotide sequence ID" value="NZ_CBCSFJ010000021.1"/>
</dbReference>
<evidence type="ECO:0000313" key="6">
    <source>
        <dbReference type="EMBL" id="ANN65343.1"/>
    </source>
</evidence>
<dbReference type="GO" id="GO:0003700">
    <property type="term" value="F:DNA-binding transcription factor activity"/>
    <property type="evidence" value="ECO:0007669"/>
    <property type="project" value="InterPro"/>
</dbReference>
<gene>
    <name evidence="6" type="ORF">BAU06_02640</name>
    <name evidence="7" type="ORF">BAU08_02620</name>
</gene>
<dbReference type="PANTHER" id="PTHR30118">
    <property type="entry name" value="HTH-TYPE TRANSCRIPTIONAL REGULATOR LEUO-RELATED"/>
    <property type="match status" value="1"/>
</dbReference>
<evidence type="ECO:0000256" key="3">
    <source>
        <dbReference type="ARBA" id="ARBA00023125"/>
    </source>
</evidence>
<evidence type="ECO:0000256" key="2">
    <source>
        <dbReference type="ARBA" id="ARBA00023015"/>
    </source>
</evidence>
<evidence type="ECO:0000259" key="5">
    <source>
        <dbReference type="PROSITE" id="PS50931"/>
    </source>
</evidence>
<dbReference type="SUPFAM" id="SSF53850">
    <property type="entry name" value="Periplasmic binding protein-like II"/>
    <property type="match status" value="1"/>
</dbReference>
<dbReference type="EMBL" id="CP016171">
    <property type="protein sequence ID" value="ANN70374.1"/>
    <property type="molecule type" value="Genomic_DNA"/>
</dbReference>